<keyword evidence="2" id="KW-0808">Transferase</keyword>
<feature type="domain" description="Chalcone/stilbene synthase C-terminal" evidence="5">
    <location>
        <begin position="246"/>
        <end position="397"/>
    </location>
</feature>
<comment type="similarity">
    <text evidence="1">Belongs to the thiolase-like superfamily. Chalcone/stilbene synthases family.</text>
</comment>
<name>A0A433JWN6_9MICO</name>
<dbReference type="Pfam" id="PF00195">
    <property type="entry name" value="Chal_sti_synt_N"/>
    <property type="match status" value="1"/>
</dbReference>
<dbReference type="OrthoDB" id="9786288at2"/>
<dbReference type="GO" id="GO:0030639">
    <property type="term" value="P:polyketide biosynthetic process"/>
    <property type="evidence" value="ECO:0007669"/>
    <property type="project" value="TreeGrafter"/>
</dbReference>
<dbReference type="PANTHER" id="PTHR11877">
    <property type="entry name" value="HYDROXYMETHYLGLUTARYL-COA SYNTHASE"/>
    <property type="match status" value="1"/>
</dbReference>
<dbReference type="RefSeq" id="WP_127046546.1">
    <property type="nucleotide sequence ID" value="NZ_RZGZ01000001.1"/>
</dbReference>
<dbReference type="InterPro" id="IPR011141">
    <property type="entry name" value="Polyketide_synthase_type-III"/>
</dbReference>
<dbReference type="GO" id="GO:0016747">
    <property type="term" value="F:acyltransferase activity, transferring groups other than amino-acyl groups"/>
    <property type="evidence" value="ECO:0007669"/>
    <property type="project" value="InterPro"/>
</dbReference>
<dbReference type="InterPro" id="IPR001099">
    <property type="entry name" value="Chalcone/stilbene_synt_N"/>
</dbReference>
<dbReference type="InterPro" id="IPR016039">
    <property type="entry name" value="Thiolase-like"/>
</dbReference>
<dbReference type="Gene3D" id="3.40.47.10">
    <property type="match status" value="2"/>
</dbReference>
<evidence type="ECO:0000256" key="1">
    <source>
        <dbReference type="ARBA" id="ARBA00005531"/>
    </source>
</evidence>
<evidence type="ECO:0000256" key="2">
    <source>
        <dbReference type="ARBA" id="ARBA00022679"/>
    </source>
</evidence>
<dbReference type="EMBL" id="RZGZ01000001">
    <property type="protein sequence ID" value="RUR03297.1"/>
    <property type="molecule type" value="Genomic_DNA"/>
</dbReference>
<reference evidence="6 7" key="1">
    <citation type="submission" date="2018-12" db="EMBL/GenBank/DDBJ databases">
        <authorList>
            <person name="Li F."/>
        </authorList>
    </citation>
    <scope>NUCLEOTIDE SEQUENCE [LARGE SCALE GENOMIC DNA]</scope>
    <source>
        <strain evidence="6 7">EGI 6500705</strain>
    </source>
</reference>
<dbReference type="Pfam" id="PF02797">
    <property type="entry name" value="Chal_sti_synt_C"/>
    <property type="match status" value="1"/>
</dbReference>
<dbReference type="InterPro" id="IPR012328">
    <property type="entry name" value="Chalcone/stilbene_synt_C"/>
</dbReference>
<evidence type="ECO:0000313" key="6">
    <source>
        <dbReference type="EMBL" id="RUR03297.1"/>
    </source>
</evidence>
<evidence type="ECO:0000259" key="4">
    <source>
        <dbReference type="Pfam" id="PF00195"/>
    </source>
</evidence>
<accession>A0A433JWN6</accession>
<protein>
    <submittedName>
        <fullName evidence="6">Type III polyketide synthase</fullName>
    </submittedName>
</protein>
<proteinExistence type="inferred from homology"/>
<feature type="domain" description="Chalcone/stilbene synthase N-terminal" evidence="4">
    <location>
        <begin position="95"/>
        <end position="227"/>
    </location>
</feature>
<dbReference type="PIRSF" id="PIRSF000451">
    <property type="entry name" value="PKS_III"/>
    <property type="match status" value="1"/>
</dbReference>
<dbReference type="CDD" id="cd00831">
    <property type="entry name" value="CHS_like"/>
    <property type="match status" value="1"/>
</dbReference>
<gene>
    <name evidence="6" type="ORF">ELQ94_01740</name>
</gene>
<dbReference type="PANTHER" id="PTHR11877:SF46">
    <property type="entry name" value="TYPE III POLYKETIDE SYNTHASE A"/>
    <property type="match status" value="1"/>
</dbReference>
<dbReference type="Proteomes" id="UP000274909">
    <property type="component" value="Unassembled WGS sequence"/>
</dbReference>
<dbReference type="SUPFAM" id="SSF53901">
    <property type="entry name" value="Thiolase-like"/>
    <property type="match status" value="2"/>
</dbReference>
<sequence length="409" mass="42311">MPARIRSIETRVPDTVLSQDVVRDIFRTQPGVSRLAQRIIGAAFDGSAIETRHTVIAELGQAGVNATTGTPNPADADAPTFYSATDGLILNPGTGVRNDVYSREAPGLLVGAARAALDASGFEASDVTHVVTVSCTGFFAPGPDFVLVKALGLGTDTQRYHLGFMGCYGAFPALRSAAQFCAADPEAVVLVVCLELCTLHIRSSDDPDSIVASSVFADGAAAAIVTAREDGGSGPVLDLDSFSTAITTDGETDMAWTISDHGFEMVLSSYVPQIIEKSITEALAPVLGTIPGALEDPTGAVPHWAIHPGGRSILDRVQSTLALSDGQLAPSREVLRTAGNMSSGTVLFILRRILHGEDDAVGGIGAGEGIGADVDPDGGRVCAMAFGPGLTVESAAMTRRTTPRTAPRP</sequence>
<evidence type="ECO:0000259" key="5">
    <source>
        <dbReference type="Pfam" id="PF02797"/>
    </source>
</evidence>
<dbReference type="AlphaFoldDB" id="A0A433JWN6"/>
<organism evidence="6 7">
    <name type="scientific">Labedella endophytica</name>
    <dbReference type="NCBI Taxonomy" id="1523160"/>
    <lineage>
        <taxon>Bacteria</taxon>
        <taxon>Bacillati</taxon>
        <taxon>Actinomycetota</taxon>
        <taxon>Actinomycetes</taxon>
        <taxon>Micrococcales</taxon>
        <taxon>Microbacteriaceae</taxon>
        <taxon>Labedella</taxon>
    </lineage>
</organism>
<evidence type="ECO:0000256" key="3">
    <source>
        <dbReference type="PIRSR" id="PIRSR000451-1"/>
    </source>
</evidence>
<keyword evidence="7" id="KW-1185">Reference proteome</keyword>
<feature type="active site" description="Acyl-thioester intermediate" evidence="3">
    <location>
        <position position="167"/>
    </location>
</feature>
<comment type="caution">
    <text evidence="6">The sequence shown here is derived from an EMBL/GenBank/DDBJ whole genome shotgun (WGS) entry which is preliminary data.</text>
</comment>
<evidence type="ECO:0000313" key="7">
    <source>
        <dbReference type="Proteomes" id="UP000274909"/>
    </source>
</evidence>